<feature type="compositionally biased region" description="Polar residues" evidence="1">
    <location>
        <begin position="80"/>
        <end position="89"/>
    </location>
</feature>
<dbReference type="EMBL" id="DF848354">
    <property type="protein sequence ID" value="GAT53506.1"/>
    <property type="molecule type" value="Genomic_DNA"/>
</dbReference>
<organism evidence="2 3">
    <name type="scientific">Mycena chlorophos</name>
    <name type="common">Agaric fungus</name>
    <name type="synonym">Agaricus chlorophos</name>
    <dbReference type="NCBI Taxonomy" id="658473"/>
    <lineage>
        <taxon>Eukaryota</taxon>
        <taxon>Fungi</taxon>
        <taxon>Dikarya</taxon>
        <taxon>Basidiomycota</taxon>
        <taxon>Agaricomycotina</taxon>
        <taxon>Agaricomycetes</taxon>
        <taxon>Agaricomycetidae</taxon>
        <taxon>Agaricales</taxon>
        <taxon>Marasmiineae</taxon>
        <taxon>Mycenaceae</taxon>
        <taxon>Mycena</taxon>
    </lineage>
</organism>
<dbReference type="Proteomes" id="UP000815677">
    <property type="component" value="Unassembled WGS sequence"/>
</dbReference>
<keyword evidence="3" id="KW-1185">Reference proteome</keyword>
<accession>A0ABQ0LR42</accession>
<gene>
    <name evidence="2" type="ORF">MCHLO_10452</name>
</gene>
<reference evidence="2" key="1">
    <citation type="submission" date="2014-09" db="EMBL/GenBank/DDBJ databases">
        <title>Genome sequence of the luminous mushroom Mycena chlorophos for searching fungal bioluminescence genes.</title>
        <authorList>
            <person name="Tanaka Y."/>
            <person name="Kasuga D."/>
            <person name="Oba Y."/>
            <person name="Hase S."/>
            <person name="Sato K."/>
            <person name="Oba Y."/>
            <person name="Sakakibara Y."/>
        </authorList>
    </citation>
    <scope>NUCLEOTIDE SEQUENCE</scope>
</reference>
<sequence>MCHARYAVYFDSQSSEWYIDEPSYQWYDCEMRWCRTSVAHPRPLSQCEFCWLTCVEGPRPLRRRSRRRNTSRALPEHPQESSSGQPAQP</sequence>
<feature type="region of interest" description="Disordered" evidence="1">
    <location>
        <begin position="62"/>
        <end position="89"/>
    </location>
</feature>
<evidence type="ECO:0000256" key="1">
    <source>
        <dbReference type="SAM" id="MobiDB-lite"/>
    </source>
</evidence>
<name>A0ABQ0LR42_MYCCL</name>
<evidence type="ECO:0000313" key="2">
    <source>
        <dbReference type="EMBL" id="GAT53506.1"/>
    </source>
</evidence>
<proteinExistence type="predicted"/>
<evidence type="ECO:0000313" key="3">
    <source>
        <dbReference type="Proteomes" id="UP000815677"/>
    </source>
</evidence>
<protein>
    <submittedName>
        <fullName evidence="2">Uncharacterized protein</fullName>
    </submittedName>
</protein>